<sequence length="441" mass="47693">MRRTLIAAAAALIASPVQAGETVTAGTAFNPEISVIFDGVYYRDSADGNGAERAGQVDGIHAAHGHDHAHEGHDHGGPPQGFSLRETEIALSGSIGPYFDGFTYLTVSEGGGVELEEAYLSTRRLPAGLTVKAGRFLSDFGYHNVKHPHQWDFVDQNLAYGNLLGGHGIMDTGVQLAWLTPLPTYLRVGVEALQAENAGKIGQTVEEETVHETADNTKLTDGEALEGAWKETFGPRLYTAFAEWSPDLGFDHALQLGTSLAYAPDHQELHGDPDFQSSGEPPVHLLDGDAWTAGLEAVYKYDHPADYGAGDLTLQAEYLYQVKDLDIAYHQADSALVGDKREFTQDGAYLQGVYGLAPRWEAGLRYDVTGLTNEKAVPGSTSEWDASDRMTAAVTFRPSEFSQLRLQAARADLAYGGENQSFNQLYLQYEASLGSHGAHSF</sequence>
<name>A0A1I1RN22_9GAMM</name>
<evidence type="ECO:0008006" key="4">
    <source>
        <dbReference type="Google" id="ProtNLM"/>
    </source>
</evidence>
<dbReference type="AlphaFoldDB" id="A0A1I1RN22"/>
<evidence type="ECO:0000313" key="2">
    <source>
        <dbReference type="EMBL" id="SFD35719.1"/>
    </source>
</evidence>
<feature type="chain" id="PRO_5011566288" description="Beta-barrel porin-2, OmpL-like. bbp2" evidence="1">
    <location>
        <begin position="20"/>
        <end position="441"/>
    </location>
</feature>
<protein>
    <recommendedName>
        <fullName evidence="4">Beta-barrel porin-2, OmpL-like. bbp2</fullName>
    </recommendedName>
</protein>
<dbReference type="STRING" id="1123397.SAMN05660831_01513"/>
<dbReference type="EMBL" id="FOMJ01000004">
    <property type="protein sequence ID" value="SFD35719.1"/>
    <property type="molecule type" value="Genomic_DNA"/>
</dbReference>
<feature type="signal peptide" evidence="1">
    <location>
        <begin position="1"/>
        <end position="19"/>
    </location>
</feature>
<dbReference type="OrthoDB" id="9788733at2"/>
<dbReference type="Gene3D" id="2.40.160.10">
    <property type="entry name" value="Porin"/>
    <property type="match status" value="1"/>
</dbReference>
<dbReference type="RefSeq" id="WP_093428156.1">
    <property type="nucleotide sequence ID" value="NZ_FOMJ01000004.1"/>
</dbReference>
<gene>
    <name evidence="2" type="ORF">SAMN05660831_01513</name>
</gene>
<dbReference type="SUPFAM" id="SSF56935">
    <property type="entry name" value="Porins"/>
    <property type="match status" value="1"/>
</dbReference>
<dbReference type="Proteomes" id="UP000198611">
    <property type="component" value="Unassembled WGS sequence"/>
</dbReference>
<accession>A0A1I1RN22</accession>
<keyword evidence="1" id="KW-0732">Signal</keyword>
<organism evidence="2 3">
    <name type="scientific">Thiohalospira halophila DSM 15071</name>
    <dbReference type="NCBI Taxonomy" id="1123397"/>
    <lineage>
        <taxon>Bacteria</taxon>
        <taxon>Pseudomonadati</taxon>
        <taxon>Pseudomonadota</taxon>
        <taxon>Gammaproteobacteria</taxon>
        <taxon>Thiohalospirales</taxon>
        <taxon>Thiohalospiraceae</taxon>
        <taxon>Thiohalospira</taxon>
    </lineage>
</organism>
<evidence type="ECO:0000313" key="3">
    <source>
        <dbReference type="Proteomes" id="UP000198611"/>
    </source>
</evidence>
<keyword evidence="3" id="KW-1185">Reference proteome</keyword>
<reference evidence="2 3" key="1">
    <citation type="submission" date="2016-10" db="EMBL/GenBank/DDBJ databases">
        <authorList>
            <person name="de Groot N.N."/>
        </authorList>
    </citation>
    <scope>NUCLEOTIDE SEQUENCE [LARGE SCALE GENOMIC DNA]</scope>
    <source>
        <strain evidence="2 3">HL3</strain>
    </source>
</reference>
<dbReference type="InterPro" id="IPR023614">
    <property type="entry name" value="Porin_dom_sf"/>
</dbReference>
<proteinExistence type="predicted"/>
<evidence type="ECO:0000256" key="1">
    <source>
        <dbReference type="SAM" id="SignalP"/>
    </source>
</evidence>